<evidence type="ECO:0000313" key="2">
    <source>
        <dbReference type="Proteomes" id="UP000180166"/>
    </source>
</evidence>
<dbReference type="Proteomes" id="UP000180166">
    <property type="component" value="Chromosome"/>
</dbReference>
<gene>
    <name evidence="1" type="ORF">NS506_03528</name>
</gene>
<accession>A0ABC8ATX6</accession>
<name>A0ABC8ATX6_9NOCA</name>
<dbReference type="EMBL" id="CP017839">
    <property type="protein sequence ID" value="APA97580.1"/>
    <property type="molecule type" value="Genomic_DNA"/>
</dbReference>
<protein>
    <submittedName>
        <fullName evidence="1">Uncharacterized protein</fullName>
    </submittedName>
</protein>
<dbReference type="RefSeq" id="WP_062614413.1">
    <property type="nucleotide sequence ID" value="NZ_AP028459.1"/>
</dbReference>
<reference evidence="1 2" key="1">
    <citation type="submission" date="2016-10" db="EMBL/GenBank/DDBJ databases">
        <title>Genome sequence of Nocardia seriolae strain EM150506, isolated from Anguila japonica.</title>
        <authorList>
            <person name="Han H.-J."/>
        </authorList>
    </citation>
    <scope>NUCLEOTIDE SEQUENCE [LARGE SCALE GENOMIC DNA]</scope>
    <source>
        <strain evidence="1 2">EM150506</strain>
    </source>
</reference>
<evidence type="ECO:0000313" key="1">
    <source>
        <dbReference type="EMBL" id="APA97580.1"/>
    </source>
</evidence>
<dbReference type="PROSITE" id="PS51257">
    <property type="entry name" value="PROKAR_LIPOPROTEIN"/>
    <property type="match status" value="1"/>
</dbReference>
<dbReference type="AlphaFoldDB" id="A0ABC8ATX6"/>
<organism evidence="1 2">
    <name type="scientific">Nocardia seriolae</name>
    <dbReference type="NCBI Taxonomy" id="37332"/>
    <lineage>
        <taxon>Bacteria</taxon>
        <taxon>Bacillati</taxon>
        <taxon>Actinomycetota</taxon>
        <taxon>Actinomycetes</taxon>
        <taxon>Mycobacteriales</taxon>
        <taxon>Nocardiaceae</taxon>
        <taxon>Nocardia</taxon>
    </lineage>
</organism>
<proteinExistence type="predicted"/>
<sequence>MRIPMSALAKGGPVGLGVMLVAAITGCGSGGSAEPAQTAAAGTTSAARATATTTAPAKAKSGMAAADGTNLDACANGNCEIQVDGPTTIPTPGFTRIGGSVKIQEISPGAVTAAGSMFGFPISGSTGVGGTIFLNGLTIKVVAVQGSSAVLRLST</sequence>
<dbReference type="KEGG" id="nsr:NS506_03528"/>